<feature type="domain" description="Small acidic protein-like" evidence="2">
    <location>
        <begin position="447"/>
        <end position="514"/>
    </location>
</feature>
<dbReference type="KEGG" id="pda:103708633"/>
<dbReference type="OrthoDB" id="1928974at2759"/>
<proteinExistence type="predicted"/>
<feature type="compositionally biased region" description="Basic and acidic residues" evidence="1">
    <location>
        <begin position="299"/>
        <end position="340"/>
    </location>
</feature>
<reference evidence="4" key="2">
    <citation type="submission" date="2025-08" db="UniProtKB">
        <authorList>
            <consortium name="RefSeq"/>
        </authorList>
    </citation>
    <scope>IDENTIFICATION</scope>
    <source>
        <tissue evidence="4">Young leaves</tissue>
    </source>
</reference>
<name>A0A8B9AF46_PHODC</name>
<dbReference type="GeneID" id="103708633"/>
<evidence type="ECO:0000313" key="3">
    <source>
        <dbReference type="Proteomes" id="UP000228380"/>
    </source>
</evidence>
<feature type="compositionally biased region" description="Basic and acidic residues" evidence="1">
    <location>
        <begin position="274"/>
        <end position="284"/>
    </location>
</feature>
<protein>
    <submittedName>
        <fullName evidence="4">Arginine/serine-rich coiled-coil protein 2</fullName>
    </submittedName>
</protein>
<feature type="region of interest" description="Disordered" evidence="1">
    <location>
        <begin position="472"/>
        <end position="491"/>
    </location>
</feature>
<organism evidence="3 4">
    <name type="scientific">Phoenix dactylifera</name>
    <name type="common">Date palm</name>
    <dbReference type="NCBI Taxonomy" id="42345"/>
    <lineage>
        <taxon>Eukaryota</taxon>
        <taxon>Viridiplantae</taxon>
        <taxon>Streptophyta</taxon>
        <taxon>Embryophyta</taxon>
        <taxon>Tracheophyta</taxon>
        <taxon>Spermatophyta</taxon>
        <taxon>Magnoliopsida</taxon>
        <taxon>Liliopsida</taxon>
        <taxon>Arecaceae</taxon>
        <taxon>Coryphoideae</taxon>
        <taxon>Phoeniceae</taxon>
        <taxon>Phoenix</taxon>
    </lineage>
</organism>
<evidence type="ECO:0000259" key="2">
    <source>
        <dbReference type="Pfam" id="PF15477"/>
    </source>
</evidence>
<feature type="region of interest" description="Disordered" evidence="1">
    <location>
        <begin position="1"/>
        <end position="394"/>
    </location>
</feature>
<accession>A0A8B9AF46</accession>
<evidence type="ECO:0000256" key="1">
    <source>
        <dbReference type="SAM" id="MobiDB-lite"/>
    </source>
</evidence>
<feature type="compositionally biased region" description="Low complexity" evidence="1">
    <location>
        <begin position="37"/>
        <end position="48"/>
    </location>
</feature>
<sequence>MDPAVPAPSPDKCDVKASFRRPLNDAANRKYRRHSPLGDSDSDSSGGSPKRGRSRSPVRSKEDLSKIADDQRRKDDGRELERGSNRYRSIREHGSHRHSDRNSFGNSRDFHRHEDYGRHRKHADEDERNYHRSSRSGRELRDETRSDRIRRDGVSDRYRDSRRDIDNYSRERYENMEHRIKRKERETDAQEHYRYSDKDYDKAVTGSRQINSSRDHGKSGERDRQKDRETRDDRKDHHRSPGNYKNDHSSLHDDLRGYVKDSAPGRDSGSLRLAETHKSGNKEIDDQEDLMQKKQSYWEGDKHKEKYKKEPEEGRQNEDRSLSSYWERDRKYEQHLDKSSNVRQNSSATRLKLGNSEGNAVDEKPCSSLKQVKEMDETVTSEHTSSITNQAGDGSDLNAAKVAAMKAAELGVNKNLVGVGYMSTDQKKKLLWGNKKNSAAEETANRWDLNLFSDRERQEKFNKLMGVKGTVIPEHKPESKDGSLQEKRQELEMDLEKQYTAGLRRRDGRTVGLGL</sequence>
<gene>
    <name evidence="4" type="primary">LOC103708633</name>
</gene>
<dbReference type="Pfam" id="PF15477">
    <property type="entry name" value="SMAP"/>
    <property type="match status" value="1"/>
</dbReference>
<feature type="compositionally biased region" description="Basic and acidic residues" evidence="1">
    <location>
        <begin position="108"/>
        <end position="202"/>
    </location>
</feature>
<dbReference type="Proteomes" id="UP000228380">
    <property type="component" value="Chromosome 8"/>
</dbReference>
<feature type="compositionally biased region" description="Basic and acidic residues" evidence="1">
    <location>
        <begin position="473"/>
        <end position="491"/>
    </location>
</feature>
<feature type="compositionally biased region" description="Basic and acidic residues" evidence="1">
    <location>
        <begin position="213"/>
        <end position="235"/>
    </location>
</feature>
<feature type="compositionally biased region" description="Basic and acidic residues" evidence="1">
    <location>
        <begin position="59"/>
        <end position="93"/>
    </location>
</feature>
<feature type="compositionally biased region" description="Basic and acidic residues" evidence="1">
    <location>
        <begin position="361"/>
        <end position="376"/>
    </location>
</feature>
<dbReference type="AlphaFoldDB" id="A0A8B9AF46"/>
<feature type="compositionally biased region" description="Basic and acidic residues" evidence="1">
    <location>
        <begin position="245"/>
        <end position="259"/>
    </location>
</feature>
<dbReference type="PANTHER" id="PTHR22426:SF2">
    <property type="entry name" value="ARGININE_SERINE-RICH COILED-COIL PROTEIN 2"/>
    <property type="match status" value="1"/>
</dbReference>
<dbReference type="InterPro" id="IPR028124">
    <property type="entry name" value="SMAP_dom"/>
</dbReference>
<dbReference type="RefSeq" id="XP_038985341.1">
    <property type="nucleotide sequence ID" value="XM_039129413.1"/>
</dbReference>
<reference evidence="3" key="1">
    <citation type="journal article" date="2019" name="Nat. Commun.">
        <title>Genome-wide association mapping of date palm fruit traits.</title>
        <authorList>
            <person name="Hazzouri K.M."/>
            <person name="Gros-Balthazard M."/>
            <person name="Flowers J.M."/>
            <person name="Copetti D."/>
            <person name="Lemansour A."/>
            <person name="Lebrun M."/>
            <person name="Masmoudi K."/>
            <person name="Ferrand S."/>
            <person name="Dhar M.I."/>
            <person name="Fresquez Z.A."/>
            <person name="Rosas U."/>
            <person name="Zhang J."/>
            <person name="Talag J."/>
            <person name="Lee S."/>
            <person name="Kudrna D."/>
            <person name="Powell R.F."/>
            <person name="Leitch I.J."/>
            <person name="Krueger R.R."/>
            <person name="Wing R.A."/>
            <person name="Amiri K.M.A."/>
            <person name="Purugganan M.D."/>
        </authorList>
    </citation>
    <scope>NUCLEOTIDE SEQUENCE [LARGE SCALE GENOMIC DNA]</scope>
    <source>
        <strain evidence="3">cv. Khalas</strain>
    </source>
</reference>
<evidence type="ECO:0000313" key="4">
    <source>
        <dbReference type="RefSeq" id="XP_038985341.1"/>
    </source>
</evidence>
<feature type="compositionally biased region" description="Polar residues" evidence="1">
    <location>
        <begin position="381"/>
        <end position="392"/>
    </location>
</feature>
<dbReference type="PANTHER" id="PTHR22426">
    <property type="entry name" value="ARGININE_SERINE-RICH COILED-COIL PROTEIN 2"/>
    <property type="match status" value="1"/>
</dbReference>
<keyword evidence="3" id="KW-1185">Reference proteome</keyword>